<dbReference type="EMBL" id="FIZP01000001">
    <property type="protein sequence ID" value="CZE46205.1"/>
    <property type="molecule type" value="Genomic_DNA"/>
</dbReference>
<keyword evidence="9" id="KW-1185">Reference proteome</keyword>
<reference evidence="8 9" key="1">
    <citation type="submission" date="2016-02" db="EMBL/GenBank/DDBJ databases">
        <authorList>
            <consortium name="Pathogen Informatics"/>
        </authorList>
    </citation>
    <scope>NUCLEOTIDE SEQUENCE [LARGE SCALE GENOMIC DNA]</scope>
    <source>
        <strain evidence="8 9">RC20</strain>
    </source>
</reference>
<evidence type="ECO:0000256" key="3">
    <source>
        <dbReference type="ARBA" id="ARBA00022989"/>
    </source>
</evidence>
<keyword evidence="4 5" id="KW-0472">Membrane</keyword>
<sequence length="121" mass="14469">MRRNMLIAYLLWFFLGSFGAHRIYCGKFISGLFMLMLFWVGSATAWFIIGWFFLAIWGIWWLFDVFLTANMVNDINDEYNIEDEISYSNKIKNIEALYELYQKGAISKAEYETRKDILMRK</sequence>
<gene>
    <name evidence="8" type="ORF">ERS672216_00249</name>
</gene>
<dbReference type="GO" id="GO:0016020">
    <property type="term" value="C:membrane"/>
    <property type="evidence" value="ECO:0007669"/>
    <property type="project" value="UniProtKB-SubCell"/>
</dbReference>
<keyword evidence="2 5" id="KW-0812">Transmembrane</keyword>
<feature type="domain" description="TM2" evidence="6">
    <location>
        <begin position="1"/>
        <end position="52"/>
    </location>
</feature>
<evidence type="ECO:0000256" key="5">
    <source>
        <dbReference type="SAM" id="Phobius"/>
    </source>
</evidence>
<dbReference type="RefSeq" id="WP_075493974.1">
    <property type="nucleotide sequence ID" value="NZ_CP053844.1"/>
</dbReference>
<evidence type="ECO:0000313" key="8">
    <source>
        <dbReference type="EMBL" id="CZE46205.1"/>
    </source>
</evidence>
<dbReference type="Pfam" id="PF05154">
    <property type="entry name" value="TM2"/>
    <property type="match status" value="1"/>
</dbReference>
<evidence type="ECO:0000256" key="2">
    <source>
        <dbReference type="ARBA" id="ARBA00022692"/>
    </source>
</evidence>
<dbReference type="OrthoDB" id="2004788at2"/>
<keyword evidence="3 5" id="KW-1133">Transmembrane helix</keyword>
<feature type="transmembrane region" description="Helical" evidence="5">
    <location>
        <begin position="32"/>
        <end position="63"/>
    </location>
</feature>
<dbReference type="Pfam" id="PF09851">
    <property type="entry name" value="SHOCT"/>
    <property type="match status" value="1"/>
</dbReference>
<comment type="subcellular location">
    <subcellularLocation>
        <location evidence="1">Membrane</location>
        <topology evidence="1">Multi-pass membrane protein</topology>
    </subcellularLocation>
</comment>
<dbReference type="PANTHER" id="PTHR21016">
    <property type="entry name" value="BETA-AMYLOID BINDING PROTEIN-RELATED"/>
    <property type="match status" value="1"/>
</dbReference>
<proteinExistence type="predicted"/>
<evidence type="ECO:0000313" key="9">
    <source>
        <dbReference type="Proteomes" id="UP000069632"/>
    </source>
</evidence>
<protein>
    <submittedName>
        <fullName evidence="8">TM2</fullName>
    </submittedName>
</protein>
<dbReference type="InterPro" id="IPR007829">
    <property type="entry name" value="TM2"/>
</dbReference>
<evidence type="ECO:0000256" key="4">
    <source>
        <dbReference type="ARBA" id="ARBA00023136"/>
    </source>
</evidence>
<dbReference type="AlphaFoldDB" id="A0A128EE02"/>
<dbReference type="InterPro" id="IPR018649">
    <property type="entry name" value="SHOCT"/>
</dbReference>
<dbReference type="PANTHER" id="PTHR21016:SF25">
    <property type="entry name" value="TM2 DOMAIN-CONTAINING PROTEIN DDB_G0277895-RELATED"/>
    <property type="match status" value="1"/>
</dbReference>
<evidence type="ECO:0000259" key="6">
    <source>
        <dbReference type="Pfam" id="PF05154"/>
    </source>
</evidence>
<name>A0A128EE02_9BACT</name>
<evidence type="ECO:0000256" key="1">
    <source>
        <dbReference type="ARBA" id="ARBA00004141"/>
    </source>
</evidence>
<organism evidence="8 9">
    <name type="scientific">Campylobacter geochelonis</name>
    <dbReference type="NCBI Taxonomy" id="1780362"/>
    <lineage>
        <taxon>Bacteria</taxon>
        <taxon>Pseudomonadati</taxon>
        <taxon>Campylobacterota</taxon>
        <taxon>Epsilonproteobacteria</taxon>
        <taxon>Campylobacterales</taxon>
        <taxon>Campylobacteraceae</taxon>
        <taxon>Campylobacter</taxon>
    </lineage>
</organism>
<dbReference type="Proteomes" id="UP000069632">
    <property type="component" value="Unassembled WGS sequence"/>
</dbReference>
<accession>A0A128EE02</accession>
<feature type="domain" description="SHOCT" evidence="7">
    <location>
        <begin position="94"/>
        <end position="118"/>
    </location>
</feature>
<dbReference type="InterPro" id="IPR050932">
    <property type="entry name" value="TM2D1-3-like"/>
</dbReference>
<evidence type="ECO:0000259" key="7">
    <source>
        <dbReference type="Pfam" id="PF09851"/>
    </source>
</evidence>